<organism evidence="2 3">
    <name type="scientific">Athelia psychrophila</name>
    <dbReference type="NCBI Taxonomy" id="1759441"/>
    <lineage>
        <taxon>Eukaryota</taxon>
        <taxon>Fungi</taxon>
        <taxon>Dikarya</taxon>
        <taxon>Basidiomycota</taxon>
        <taxon>Agaricomycotina</taxon>
        <taxon>Agaricomycetes</taxon>
        <taxon>Agaricomycetidae</taxon>
        <taxon>Atheliales</taxon>
        <taxon>Atheliaceae</taxon>
        <taxon>Athelia</taxon>
    </lineage>
</organism>
<gene>
    <name evidence="2" type="ORF">FIBSPDRAFT_828896</name>
</gene>
<accession>A0A166HGF7</accession>
<feature type="region of interest" description="Disordered" evidence="1">
    <location>
        <begin position="338"/>
        <end position="400"/>
    </location>
</feature>
<feature type="region of interest" description="Disordered" evidence="1">
    <location>
        <begin position="561"/>
        <end position="585"/>
    </location>
</feature>
<name>A0A166HGF7_9AGAM</name>
<feature type="compositionally biased region" description="Low complexity" evidence="1">
    <location>
        <begin position="365"/>
        <end position="382"/>
    </location>
</feature>
<proteinExistence type="predicted"/>
<evidence type="ECO:0008006" key="4">
    <source>
        <dbReference type="Google" id="ProtNLM"/>
    </source>
</evidence>
<dbReference type="AlphaFoldDB" id="A0A166HGF7"/>
<feature type="compositionally biased region" description="Low complexity" evidence="1">
    <location>
        <begin position="563"/>
        <end position="572"/>
    </location>
</feature>
<evidence type="ECO:0000313" key="3">
    <source>
        <dbReference type="Proteomes" id="UP000076532"/>
    </source>
</evidence>
<feature type="compositionally biased region" description="Polar residues" evidence="1">
    <location>
        <begin position="341"/>
        <end position="364"/>
    </location>
</feature>
<dbReference type="EMBL" id="KV417569">
    <property type="protein sequence ID" value="KZP18836.1"/>
    <property type="molecule type" value="Genomic_DNA"/>
</dbReference>
<dbReference type="OrthoDB" id="3202382at2759"/>
<evidence type="ECO:0000313" key="2">
    <source>
        <dbReference type="EMBL" id="KZP18836.1"/>
    </source>
</evidence>
<keyword evidence="3" id="KW-1185">Reference proteome</keyword>
<dbReference type="Proteomes" id="UP000076532">
    <property type="component" value="Unassembled WGS sequence"/>
</dbReference>
<feature type="compositionally biased region" description="Polar residues" evidence="1">
    <location>
        <begin position="383"/>
        <end position="398"/>
    </location>
</feature>
<sequence>MVLCLLEGQSSHRSSMSAGKTLTSFCLLLQTCTTLRDFTTTRSVFRKFAHALLCRCRPLPLPGFQRIADLSTDQLMRSVNKATRFEDAWRRRAPRPMRTEPDGAWCKVVSSPENEEIDWLSPITSSYMLCATKSGKVVCWDVASDSSIAEWNPGQKWELWKCRVEFDERAVYFTMAKLLSDPKQLDDDRVMDFILMRLSFPEAGVQSPPSFSSISSFKTTGVVMNVFLLDPGRRILAMFVWVSGPNTIGLYTLLDWDTTSYVYVDTGIECLPTSNWSCILHNDEIVIHSEELDAAHQHFYPIDLLQQHERVLSPQFPVPAISARISPARTQTRKFIYPPLAQTTNDSESSPFIDQDGSTTAQLGSDTSRPTSSSSASSTPSAQHSLANATPSTSTGTISAPGPFASPPWYPESAHFVRQWWPTLPGGVPKVSCTVILLADHDPITHHTRFAFAQHYFTVPFDLPEANTNGEDTHASGTDVTYDPHMMTMWYVNTTHEVVYVQDSIDDEAGEAHEQDRSRPLVAVDFGHAVWVEYCQAGVDRSSDLAPENVVPEPKCLKFVTFPPTTDDGPTGSHSRERTTPSTDAVKTLEVPDELDLDTIETINIDQSQGAVILSSTDGKIFFLFFA</sequence>
<protein>
    <recommendedName>
        <fullName evidence="4">F-box domain-containing protein</fullName>
    </recommendedName>
</protein>
<evidence type="ECO:0000256" key="1">
    <source>
        <dbReference type="SAM" id="MobiDB-lite"/>
    </source>
</evidence>
<reference evidence="2 3" key="1">
    <citation type="journal article" date="2016" name="Mol. Biol. Evol.">
        <title>Comparative Genomics of Early-Diverging Mushroom-Forming Fungi Provides Insights into the Origins of Lignocellulose Decay Capabilities.</title>
        <authorList>
            <person name="Nagy L.G."/>
            <person name="Riley R."/>
            <person name="Tritt A."/>
            <person name="Adam C."/>
            <person name="Daum C."/>
            <person name="Floudas D."/>
            <person name="Sun H."/>
            <person name="Yadav J.S."/>
            <person name="Pangilinan J."/>
            <person name="Larsson K.H."/>
            <person name="Matsuura K."/>
            <person name="Barry K."/>
            <person name="Labutti K."/>
            <person name="Kuo R."/>
            <person name="Ohm R.A."/>
            <person name="Bhattacharya S.S."/>
            <person name="Shirouzu T."/>
            <person name="Yoshinaga Y."/>
            <person name="Martin F.M."/>
            <person name="Grigoriev I.V."/>
            <person name="Hibbett D.S."/>
        </authorList>
    </citation>
    <scope>NUCLEOTIDE SEQUENCE [LARGE SCALE GENOMIC DNA]</scope>
    <source>
        <strain evidence="2 3">CBS 109695</strain>
    </source>
</reference>